<feature type="transmembrane region" description="Helical" evidence="6">
    <location>
        <begin position="126"/>
        <end position="144"/>
    </location>
</feature>
<evidence type="ECO:0000256" key="6">
    <source>
        <dbReference type="SAM" id="Phobius"/>
    </source>
</evidence>
<protein>
    <recommendedName>
        <fullName evidence="8">Transmembrane protein 115</fullName>
    </recommendedName>
</protein>
<accession>A0A7S0QX60</accession>
<feature type="compositionally biased region" description="Basic and acidic residues" evidence="5">
    <location>
        <begin position="267"/>
        <end position="283"/>
    </location>
</feature>
<feature type="transmembrane region" description="Helical" evidence="6">
    <location>
        <begin position="98"/>
        <end position="120"/>
    </location>
</feature>
<feature type="region of interest" description="Disordered" evidence="5">
    <location>
        <begin position="256"/>
        <end position="307"/>
    </location>
</feature>
<dbReference type="Gene3D" id="1.20.1540.10">
    <property type="entry name" value="Rhomboid-like"/>
    <property type="match status" value="1"/>
</dbReference>
<name>A0A7S0QX60_9CHLO</name>
<comment type="subcellular location">
    <subcellularLocation>
        <location evidence="1">Membrane</location>
        <topology evidence="1">Multi-pass membrane protein</topology>
    </subcellularLocation>
</comment>
<dbReference type="InterPro" id="IPR035952">
    <property type="entry name" value="Rhomboid-like_sf"/>
</dbReference>
<dbReference type="EMBL" id="HBFA01006902">
    <property type="protein sequence ID" value="CAD8654719.1"/>
    <property type="molecule type" value="Transcribed_RNA"/>
</dbReference>
<evidence type="ECO:0000256" key="3">
    <source>
        <dbReference type="ARBA" id="ARBA00022989"/>
    </source>
</evidence>
<evidence type="ECO:0000313" key="7">
    <source>
        <dbReference type="EMBL" id="CAD8654719.1"/>
    </source>
</evidence>
<dbReference type="SUPFAM" id="SSF144091">
    <property type="entry name" value="Rhomboid-like"/>
    <property type="match status" value="1"/>
</dbReference>
<feature type="transmembrane region" description="Helical" evidence="6">
    <location>
        <begin position="69"/>
        <end position="86"/>
    </location>
</feature>
<dbReference type="GO" id="GO:0016020">
    <property type="term" value="C:membrane"/>
    <property type="evidence" value="ECO:0007669"/>
    <property type="project" value="UniProtKB-SubCell"/>
</dbReference>
<dbReference type="Pfam" id="PF08551">
    <property type="entry name" value="DUF1751"/>
    <property type="match status" value="1"/>
</dbReference>
<evidence type="ECO:0000256" key="2">
    <source>
        <dbReference type="ARBA" id="ARBA00022692"/>
    </source>
</evidence>
<dbReference type="SMART" id="SM01160">
    <property type="entry name" value="DUF1751"/>
    <property type="match status" value="1"/>
</dbReference>
<dbReference type="InterPro" id="IPR013861">
    <property type="entry name" value="TMEM115/Pdh1/Rbl19"/>
</dbReference>
<gene>
    <name evidence="7" type="ORF">POBO1169_LOCUS3590</name>
</gene>
<evidence type="ECO:0008006" key="8">
    <source>
        <dbReference type="Google" id="ProtNLM"/>
    </source>
</evidence>
<keyword evidence="3 6" id="KW-1133">Transmembrane helix</keyword>
<sequence>MQNDQPSNPVGGILNGLTRLSKALALVLIVGYSVGLILPSMQNYLALVPGKTLPCVWNVITAGYFENNVWMLLIDTICLLVMARYLEPIWGSKEFLKFVVITNALVGLVTFMYMMTVYFATASEDYLYGKVCGFHGVVAAFVVAIKQLMPEHEVRLMGVIRFRLKNLPMALVVGVILLYVTAGYELVTFTILGTYFSWVYLRFYQERSNGAKGDVTEAFSFSSFFPIVTRPAIDKLTAPIHKLLCPGRSTSGYSLAGAPLPGSDQSEAQRRRERGARALEERLNAAAKETTGKAAAKGEKSGEEESV</sequence>
<dbReference type="PANTHER" id="PTHR13377">
    <property type="entry name" value="PLACENTAL PROTEIN 6"/>
    <property type="match status" value="1"/>
</dbReference>
<dbReference type="GO" id="GO:0006890">
    <property type="term" value="P:retrograde vesicle-mediated transport, Golgi to endoplasmic reticulum"/>
    <property type="evidence" value="ECO:0007669"/>
    <property type="project" value="InterPro"/>
</dbReference>
<feature type="transmembrane region" description="Helical" evidence="6">
    <location>
        <begin position="23"/>
        <end position="41"/>
    </location>
</feature>
<dbReference type="AlphaFoldDB" id="A0A7S0QX60"/>
<evidence type="ECO:0000256" key="1">
    <source>
        <dbReference type="ARBA" id="ARBA00004141"/>
    </source>
</evidence>
<organism evidence="7">
    <name type="scientific">Pyramimonas obovata</name>
    <dbReference type="NCBI Taxonomy" id="1411642"/>
    <lineage>
        <taxon>Eukaryota</taxon>
        <taxon>Viridiplantae</taxon>
        <taxon>Chlorophyta</taxon>
        <taxon>Pyramimonadophyceae</taxon>
        <taxon>Pyramimonadales</taxon>
        <taxon>Pyramimonadaceae</taxon>
        <taxon>Pyramimonas</taxon>
        <taxon>Pyramimonas incertae sedis</taxon>
    </lineage>
</organism>
<evidence type="ECO:0000256" key="5">
    <source>
        <dbReference type="SAM" id="MobiDB-lite"/>
    </source>
</evidence>
<dbReference type="PANTHER" id="PTHR13377:SF3">
    <property type="entry name" value="TRANSMEMBRANE PROTEIN 115"/>
    <property type="match status" value="1"/>
</dbReference>
<proteinExistence type="predicted"/>
<evidence type="ECO:0000256" key="4">
    <source>
        <dbReference type="ARBA" id="ARBA00023136"/>
    </source>
</evidence>
<reference evidence="7" key="1">
    <citation type="submission" date="2021-01" db="EMBL/GenBank/DDBJ databases">
        <authorList>
            <person name="Corre E."/>
            <person name="Pelletier E."/>
            <person name="Niang G."/>
            <person name="Scheremetjew M."/>
            <person name="Finn R."/>
            <person name="Kale V."/>
            <person name="Holt S."/>
            <person name="Cochrane G."/>
            <person name="Meng A."/>
            <person name="Brown T."/>
            <person name="Cohen L."/>
        </authorList>
    </citation>
    <scope>NUCLEOTIDE SEQUENCE</scope>
    <source>
        <strain evidence="7">CCMP722</strain>
    </source>
</reference>
<keyword evidence="2 6" id="KW-0812">Transmembrane</keyword>
<keyword evidence="4 6" id="KW-0472">Membrane</keyword>
<feature type="compositionally biased region" description="Basic and acidic residues" evidence="5">
    <location>
        <begin position="296"/>
        <end position="307"/>
    </location>
</feature>
<dbReference type="GO" id="GO:0005794">
    <property type="term" value="C:Golgi apparatus"/>
    <property type="evidence" value="ECO:0007669"/>
    <property type="project" value="TreeGrafter"/>
</dbReference>
<feature type="compositionally biased region" description="Low complexity" evidence="5">
    <location>
        <begin position="284"/>
        <end position="295"/>
    </location>
</feature>
<dbReference type="FunFam" id="1.20.1540.10:FF:000004">
    <property type="entry name" value="Transmembrane protein 115"/>
    <property type="match status" value="1"/>
</dbReference>